<sequence>MMNFTTARRHLQSLWLLRPPCLLCERPIASGRANVLCTRCDGQLQQCQQTCPIEHATNRLIWGRYDQALRRLLHQLKYHNQPQIAKLLGPRLAQAWQQQQLPNLAVVPIPLHPDKQHHRGYNQAELIARSFCQFTGMRCYPQMIQRHKFTQPQHGLSRHARQRNLESAFTARNQPAIKQEILLVDDIYTTGSTIAAATACLSAKGHTVWGSLIVAQ</sequence>
<accession>A0A928Z5F1</accession>
<dbReference type="PANTHER" id="PTHR47505">
    <property type="entry name" value="DNA UTILIZATION PROTEIN YHGH"/>
    <property type="match status" value="1"/>
</dbReference>
<dbReference type="Proteomes" id="UP000625316">
    <property type="component" value="Unassembled WGS sequence"/>
</dbReference>
<dbReference type="RefSeq" id="WP_264326035.1">
    <property type="nucleotide sequence ID" value="NZ_JADEXQ010000055.1"/>
</dbReference>
<dbReference type="AlphaFoldDB" id="A0A928Z5F1"/>
<dbReference type="InterPro" id="IPR051910">
    <property type="entry name" value="ComF/GntX_DNA_util-trans"/>
</dbReference>
<dbReference type="SUPFAM" id="SSF53271">
    <property type="entry name" value="PRTase-like"/>
    <property type="match status" value="1"/>
</dbReference>
<dbReference type="CDD" id="cd06223">
    <property type="entry name" value="PRTases_typeI"/>
    <property type="match status" value="1"/>
</dbReference>
<name>A0A928Z5F1_9CYAN</name>
<dbReference type="EMBL" id="JADEXQ010000055">
    <property type="protein sequence ID" value="MBE9031205.1"/>
    <property type="molecule type" value="Genomic_DNA"/>
</dbReference>
<comment type="caution">
    <text evidence="2">The sequence shown here is derived from an EMBL/GenBank/DDBJ whole genome shotgun (WGS) entry which is preliminary data.</text>
</comment>
<evidence type="ECO:0000313" key="2">
    <source>
        <dbReference type="EMBL" id="MBE9031205.1"/>
    </source>
</evidence>
<dbReference type="Gene3D" id="3.40.50.2020">
    <property type="match status" value="1"/>
</dbReference>
<dbReference type="PANTHER" id="PTHR47505:SF1">
    <property type="entry name" value="DNA UTILIZATION PROTEIN YHGH"/>
    <property type="match status" value="1"/>
</dbReference>
<dbReference type="InterPro" id="IPR000836">
    <property type="entry name" value="PRTase_dom"/>
</dbReference>
<gene>
    <name evidence="2" type="ORF">IQ266_15835</name>
</gene>
<dbReference type="InterPro" id="IPR029057">
    <property type="entry name" value="PRTase-like"/>
</dbReference>
<proteinExistence type="inferred from homology"/>
<keyword evidence="3" id="KW-1185">Reference proteome</keyword>
<reference evidence="2" key="1">
    <citation type="submission" date="2020-10" db="EMBL/GenBank/DDBJ databases">
        <authorList>
            <person name="Castelo-Branco R."/>
            <person name="Eusebio N."/>
            <person name="Adriana R."/>
            <person name="Vieira A."/>
            <person name="Brugerolle De Fraissinette N."/>
            <person name="Rezende De Castro R."/>
            <person name="Schneider M.P."/>
            <person name="Vasconcelos V."/>
            <person name="Leao P.N."/>
        </authorList>
    </citation>
    <scope>NUCLEOTIDE SEQUENCE</scope>
    <source>
        <strain evidence="2">LEGE 11480</strain>
    </source>
</reference>
<evidence type="ECO:0000256" key="1">
    <source>
        <dbReference type="ARBA" id="ARBA00008007"/>
    </source>
</evidence>
<comment type="similarity">
    <text evidence="1">Belongs to the ComF/GntX family.</text>
</comment>
<organism evidence="2 3">
    <name type="scientific">Romeriopsis navalis LEGE 11480</name>
    <dbReference type="NCBI Taxonomy" id="2777977"/>
    <lineage>
        <taxon>Bacteria</taxon>
        <taxon>Bacillati</taxon>
        <taxon>Cyanobacteriota</taxon>
        <taxon>Cyanophyceae</taxon>
        <taxon>Leptolyngbyales</taxon>
        <taxon>Leptolyngbyaceae</taxon>
        <taxon>Romeriopsis</taxon>
        <taxon>Romeriopsis navalis</taxon>
    </lineage>
</organism>
<protein>
    <submittedName>
        <fullName evidence="2">ComF family protein</fullName>
    </submittedName>
</protein>
<evidence type="ECO:0000313" key="3">
    <source>
        <dbReference type="Proteomes" id="UP000625316"/>
    </source>
</evidence>